<accession>A0A9Q0MWW0</accession>
<sequence>MELPNDFNLNEIISNNNYCDNWHDDDDGMVTKDDDSLFDYMSFDFNIDQNVDDQFDDNLGINFEAVRHHYSAADTEKMQNRQLLYQNLWSALALLLGREFSCQAGLVGA</sequence>
<gene>
    <name evidence="1" type="ORF">Bhyg_12084</name>
</gene>
<dbReference type="EMBL" id="WJQU01000003">
    <property type="protein sequence ID" value="KAJ6639340.1"/>
    <property type="molecule type" value="Genomic_DNA"/>
</dbReference>
<organism evidence="1 2">
    <name type="scientific">Pseudolycoriella hygida</name>
    <dbReference type="NCBI Taxonomy" id="35572"/>
    <lineage>
        <taxon>Eukaryota</taxon>
        <taxon>Metazoa</taxon>
        <taxon>Ecdysozoa</taxon>
        <taxon>Arthropoda</taxon>
        <taxon>Hexapoda</taxon>
        <taxon>Insecta</taxon>
        <taxon>Pterygota</taxon>
        <taxon>Neoptera</taxon>
        <taxon>Endopterygota</taxon>
        <taxon>Diptera</taxon>
        <taxon>Nematocera</taxon>
        <taxon>Sciaroidea</taxon>
        <taxon>Sciaridae</taxon>
        <taxon>Pseudolycoriella</taxon>
    </lineage>
</organism>
<dbReference type="AlphaFoldDB" id="A0A9Q0MWW0"/>
<dbReference type="Proteomes" id="UP001151699">
    <property type="component" value="Chromosome X"/>
</dbReference>
<evidence type="ECO:0000313" key="1">
    <source>
        <dbReference type="EMBL" id="KAJ6639340.1"/>
    </source>
</evidence>
<evidence type="ECO:0000313" key="2">
    <source>
        <dbReference type="Proteomes" id="UP001151699"/>
    </source>
</evidence>
<reference evidence="1" key="1">
    <citation type="submission" date="2022-07" db="EMBL/GenBank/DDBJ databases">
        <authorList>
            <person name="Trinca V."/>
            <person name="Uliana J.V.C."/>
            <person name="Torres T.T."/>
            <person name="Ward R.J."/>
            <person name="Monesi N."/>
        </authorList>
    </citation>
    <scope>NUCLEOTIDE SEQUENCE</scope>
    <source>
        <strain evidence="1">HSMRA1968</strain>
        <tissue evidence="1">Whole embryos</tissue>
    </source>
</reference>
<feature type="non-terminal residue" evidence="1">
    <location>
        <position position="109"/>
    </location>
</feature>
<protein>
    <submittedName>
        <fullName evidence="1">Uncharacterized protein</fullName>
    </submittedName>
</protein>
<name>A0A9Q0MWW0_9DIPT</name>
<proteinExistence type="predicted"/>
<comment type="caution">
    <text evidence="1">The sequence shown here is derived from an EMBL/GenBank/DDBJ whole genome shotgun (WGS) entry which is preliminary data.</text>
</comment>
<keyword evidence="2" id="KW-1185">Reference proteome</keyword>